<dbReference type="Pfam" id="PF03171">
    <property type="entry name" value="2OG-FeII_Oxy"/>
    <property type="match status" value="1"/>
</dbReference>
<dbReference type="GO" id="GO:0051213">
    <property type="term" value="F:dioxygenase activity"/>
    <property type="evidence" value="ECO:0007669"/>
    <property type="project" value="UniProtKB-KW"/>
</dbReference>
<evidence type="ECO:0000256" key="1">
    <source>
        <dbReference type="ARBA" id="ARBA00008056"/>
    </source>
</evidence>
<dbReference type="KEGG" id="mnt:21402415"/>
<dbReference type="EMBL" id="KE346086">
    <property type="protein sequence ID" value="EXC25841.1"/>
    <property type="molecule type" value="Genomic_DNA"/>
</dbReference>
<name>W9S4X2_9ROSA</name>
<proteinExistence type="inferred from homology"/>
<dbReference type="PROSITE" id="PS51471">
    <property type="entry name" value="FE2OG_OXY"/>
    <property type="match status" value="1"/>
</dbReference>
<sequence length="313" mass="35590">MGSQTDHKIPVIDFTDKNLKPGSDSWVSACKLIRYGLEEYGCFEAVYDKVPTELHTSIFSAAKELFDLPIETKEQKTSDRPGANYVGQDPFVPLYESLGLDNPTSFEAAESFTKFMWPAGNDTFREIVRSFSKPAAELYGTAIRIVFDSYGLGRLYGSHIESAFYRLRFFKYSVPKPNESNVGLPNHTDKTFVTILHQHQVEGLQIRTKDDQYIDVKAKPSSFLCIAGEGLMAWSNDRIRPCEHRVIIKENKGRYSLGFYTLVNGVIHVPEEMIDEEYPLAYKPIDYLDFLLHFFTNDIVRYAACPIKAFAGV</sequence>
<keyword evidence="2 7" id="KW-0479">Metal-binding</keyword>
<gene>
    <name evidence="9" type="ORF">L484_019475</name>
</gene>
<evidence type="ECO:0000256" key="2">
    <source>
        <dbReference type="ARBA" id="ARBA00022723"/>
    </source>
</evidence>
<evidence type="ECO:0000313" key="9">
    <source>
        <dbReference type="EMBL" id="EXC25841.1"/>
    </source>
</evidence>
<protein>
    <submittedName>
        <fullName evidence="9">Gibberellin 20 oxidase 1</fullName>
    </submittedName>
</protein>
<evidence type="ECO:0000256" key="5">
    <source>
        <dbReference type="ARBA" id="ARBA00023004"/>
    </source>
</evidence>
<keyword evidence="5 7" id="KW-0408">Iron</keyword>
<dbReference type="SUPFAM" id="SSF51197">
    <property type="entry name" value="Clavaminate synthase-like"/>
    <property type="match status" value="1"/>
</dbReference>
<dbReference type="GO" id="GO:0046872">
    <property type="term" value="F:metal ion binding"/>
    <property type="evidence" value="ECO:0007669"/>
    <property type="project" value="UniProtKB-KW"/>
</dbReference>
<feature type="domain" description="Fe2OG dioxygenase" evidence="8">
    <location>
        <begin position="159"/>
        <end position="265"/>
    </location>
</feature>
<dbReference type="Pfam" id="PF14226">
    <property type="entry name" value="DIOX_N"/>
    <property type="match status" value="1"/>
</dbReference>
<dbReference type="Gene3D" id="2.60.120.330">
    <property type="entry name" value="B-lactam Antibiotic, Isopenicillin N Synthase, Chain"/>
    <property type="match status" value="1"/>
</dbReference>
<dbReference type="OrthoDB" id="288590at2759"/>
<keyword evidence="4 7" id="KW-0560">Oxidoreductase</keyword>
<dbReference type="STRING" id="981085.W9S4X2"/>
<dbReference type="eggNOG" id="KOG0143">
    <property type="taxonomic scope" value="Eukaryota"/>
</dbReference>
<evidence type="ECO:0000256" key="4">
    <source>
        <dbReference type="ARBA" id="ARBA00023002"/>
    </source>
</evidence>
<keyword evidence="3" id="KW-0223">Dioxygenase</keyword>
<dbReference type="AlphaFoldDB" id="W9S4X2"/>
<comment type="similarity">
    <text evidence="1 7">Belongs to the iron/ascorbate-dependent oxidoreductase family.</text>
</comment>
<accession>W9S4X2</accession>
<dbReference type="InterPro" id="IPR027443">
    <property type="entry name" value="IPNS-like_sf"/>
</dbReference>
<evidence type="ECO:0000256" key="7">
    <source>
        <dbReference type="RuleBase" id="RU003682"/>
    </source>
</evidence>
<dbReference type="InterPro" id="IPR044861">
    <property type="entry name" value="IPNS-like_FE2OG_OXY"/>
</dbReference>
<dbReference type="InterPro" id="IPR050231">
    <property type="entry name" value="Iron_ascorbate_oxido_reductase"/>
</dbReference>
<dbReference type="Proteomes" id="UP000030645">
    <property type="component" value="Unassembled WGS sequence"/>
</dbReference>
<evidence type="ECO:0000313" key="10">
    <source>
        <dbReference type="Proteomes" id="UP000030645"/>
    </source>
</evidence>
<dbReference type="InterPro" id="IPR005123">
    <property type="entry name" value="Oxoglu/Fe-dep_dioxygenase_dom"/>
</dbReference>
<evidence type="ECO:0000256" key="3">
    <source>
        <dbReference type="ARBA" id="ARBA00022964"/>
    </source>
</evidence>
<evidence type="ECO:0000259" key="8">
    <source>
        <dbReference type="PROSITE" id="PS51471"/>
    </source>
</evidence>
<organism evidence="9 10">
    <name type="scientific">Morus notabilis</name>
    <dbReference type="NCBI Taxonomy" id="981085"/>
    <lineage>
        <taxon>Eukaryota</taxon>
        <taxon>Viridiplantae</taxon>
        <taxon>Streptophyta</taxon>
        <taxon>Embryophyta</taxon>
        <taxon>Tracheophyta</taxon>
        <taxon>Spermatophyta</taxon>
        <taxon>Magnoliopsida</taxon>
        <taxon>eudicotyledons</taxon>
        <taxon>Gunneridae</taxon>
        <taxon>Pentapetalae</taxon>
        <taxon>rosids</taxon>
        <taxon>fabids</taxon>
        <taxon>Rosales</taxon>
        <taxon>Moraceae</taxon>
        <taxon>Moreae</taxon>
        <taxon>Morus</taxon>
    </lineage>
</organism>
<keyword evidence="10" id="KW-1185">Reference proteome</keyword>
<reference evidence="10" key="1">
    <citation type="submission" date="2013-01" db="EMBL/GenBank/DDBJ databases">
        <title>Draft Genome Sequence of a Mulberry Tree, Morus notabilis C.K. Schneid.</title>
        <authorList>
            <person name="He N."/>
            <person name="Zhao S."/>
        </authorList>
    </citation>
    <scope>NUCLEOTIDE SEQUENCE</scope>
</reference>
<dbReference type="PANTHER" id="PTHR47990">
    <property type="entry name" value="2-OXOGLUTARATE (2OG) AND FE(II)-DEPENDENT OXYGENASE SUPERFAMILY PROTEIN-RELATED"/>
    <property type="match status" value="1"/>
</dbReference>
<evidence type="ECO:0000256" key="6">
    <source>
        <dbReference type="ARBA" id="ARBA00057022"/>
    </source>
</evidence>
<dbReference type="InterPro" id="IPR026992">
    <property type="entry name" value="DIOX_N"/>
</dbReference>
<comment type="function">
    <text evidence="6">Probable 2-oxoglutarate-dependent dioxygenase that may be involved in glucosinolates biosynthesis. May play a role in the production of aliphatic glucosinolates.</text>
</comment>
<dbReference type="FunFam" id="2.60.120.330:FF:000022">
    <property type="entry name" value="Probable 2-oxoglutarate-dependent dioxygenase AOP1.2"/>
    <property type="match status" value="1"/>
</dbReference>